<feature type="region of interest" description="Disordered" evidence="1">
    <location>
        <begin position="62"/>
        <end position="83"/>
    </location>
</feature>
<evidence type="ECO:0000313" key="2">
    <source>
        <dbReference type="EnsemblMetazoa" id="SMAR002237-PA"/>
    </source>
</evidence>
<keyword evidence="3" id="KW-1185">Reference proteome</keyword>
<organism evidence="2 3">
    <name type="scientific">Strigamia maritima</name>
    <name type="common">European centipede</name>
    <name type="synonym">Geophilus maritimus</name>
    <dbReference type="NCBI Taxonomy" id="126957"/>
    <lineage>
        <taxon>Eukaryota</taxon>
        <taxon>Metazoa</taxon>
        <taxon>Ecdysozoa</taxon>
        <taxon>Arthropoda</taxon>
        <taxon>Myriapoda</taxon>
        <taxon>Chilopoda</taxon>
        <taxon>Pleurostigmophora</taxon>
        <taxon>Geophilomorpha</taxon>
        <taxon>Linotaeniidae</taxon>
        <taxon>Strigamia</taxon>
    </lineage>
</organism>
<evidence type="ECO:0000256" key="1">
    <source>
        <dbReference type="SAM" id="MobiDB-lite"/>
    </source>
</evidence>
<evidence type="ECO:0000313" key="3">
    <source>
        <dbReference type="Proteomes" id="UP000014500"/>
    </source>
</evidence>
<dbReference type="Proteomes" id="UP000014500">
    <property type="component" value="Unassembled WGS sequence"/>
</dbReference>
<reference evidence="2" key="2">
    <citation type="submission" date="2015-02" db="UniProtKB">
        <authorList>
            <consortium name="EnsemblMetazoa"/>
        </authorList>
    </citation>
    <scope>IDENTIFICATION</scope>
</reference>
<dbReference type="AlphaFoldDB" id="T1IMM7"/>
<dbReference type="PhylomeDB" id="T1IMM7"/>
<sequence>MKNHSSSHFFGSPEMDFWTRLLVAGTLLSRIPLPIQTFNSNHRMTGWSPWIGRSLVLKHPFDTSKPVDTQTETETETPPMPTAVTGLPLPQFSPVSHPLPVPVYVQPMQPMQHRVGVIAPNWFVKGPPVSTPQVSRTSKSFLEKAITFLPSLFNLLGFGSTTNPKSKAAFDELFRMFGIESSSVGVLAMNLLVFVAEKYFRIAGRFLPTDGNDVVEGRGFKDTKLFGLNLPSQEKISAITNALADNQLTEKISAITNALADNQLTEKVLNNMALTNGNKTACQQKLICKLSPFVKGMQRYLFNRNVNQHQDNEIHFSKPWTTRLYNALPSLLDYKSTSDNCDTRYPQCLY</sequence>
<dbReference type="HOGENOM" id="CLU_793028_0_0_1"/>
<dbReference type="EnsemblMetazoa" id="SMAR002237-RA">
    <property type="protein sequence ID" value="SMAR002237-PA"/>
    <property type="gene ID" value="SMAR002237"/>
</dbReference>
<dbReference type="EMBL" id="JH431071">
    <property type="status" value="NOT_ANNOTATED_CDS"/>
    <property type="molecule type" value="Genomic_DNA"/>
</dbReference>
<proteinExistence type="predicted"/>
<protein>
    <submittedName>
        <fullName evidence="2">Uncharacterized protein</fullName>
    </submittedName>
</protein>
<accession>T1IMM7</accession>
<name>T1IMM7_STRMM</name>
<reference evidence="3" key="1">
    <citation type="submission" date="2011-05" db="EMBL/GenBank/DDBJ databases">
        <authorList>
            <person name="Richards S.R."/>
            <person name="Qu J."/>
            <person name="Jiang H."/>
            <person name="Jhangiani S.N."/>
            <person name="Agravi P."/>
            <person name="Goodspeed R."/>
            <person name="Gross S."/>
            <person name="Mandapat C."/>
            <person name="Jackson L."/>
            <person name="Mathew T."/>
            <person name="Pu L."/>
            <person name="Thornton R."/>
            <person name="Saada N."/>
            <person name="Wilczek-Boney K.B."/>
            <person name="Lee S."/>
            <person name="Kovar C."/>
            <person name="Wu Y."/>
            <person name="Scherer S.E."/>
            <person name="Worley K.C."/>
            <person name="Muzny D.M."/>
            <person name="Gibbs R."/>
        </authorList>
    </citation>
    <scope>NUCLEOTIDE SEQUENCE</scope>
    <source>
        <strain evidence="3">Brora</strain>
    </source>
</reference>